<dbReference type="Proteomes" id="UP000077154">
    <property type="component" value="Unassembled WGS sequence"/>
</dbReference>
<evidence type="ECO:0000256" key="12">
    <source>
        <dbReference type="SAM" id="Phobius"/>
    </source>
</evidence>
<sequence length="783" mass="86676">MANIVGGTTFAISPATISCITGNNIHLSISTYNWNHLRTFDRLLLSWLAHKTMADAEGTGPGEAQQPNQAPEPTKAASGQAPLGDENKFQQAISAWRKIDLTTLVPTLDNTASEIITYQRDSTVQRKDLAQKTKDFRKLDDSAKLGEFKGLLKAYQTFIDLLTNHSKSTNSAFLQIYSSLSEAPDPYPLLEASVDSLLLSEDTLPKITSENEHLQKNVTKLSSQLEEAESRLESERNSKKTLEEKLDTKVKEVEVSWAAVLEEKKDNWEAKEKALEEKVQNQERLLKEIKATYEVSQRLGQGEDGEEGQGHVTNAELEIVNSDLERTSLRLAEVEARNEQLRIELAQTASSTPSQPALVVEDEPAYIRLRSENSSLLSKLDAARIERDSKKRDLDVKLRSLEREIGLLKEDRDTLREKVKKWNDYDEVKQELEVLKSIEFSTGDDDDETVETTNGGDSASKSKGATLEQLLLARNKKLGDELTILRVSHQDLQSRLQTMQRELDSATADLETAQNLNATLENDLATVQQESSNAFPSGASVAGTYKSHYPQSHAPSAFQSRRGRVSPTSSIISGLDPRSSITELSGGSGILPMVTAQRDRFKKLNSQLSNEVSEAHRTVTSLRSEIASLQKDNLNLYEKTRYISSYNRTGSSAVSNAPQQSTVPFSPSSPQGDTLGRYRSAYESNISPFAQFRGRESARAYKRMSLPERVVFSITRMVLSTRTSRNMFAAYCVALHMLVFLSLYWAGLGGGSSSTVSTVTVGGLGAAGKLAEEGQDKAWEMDE</sequence>
<feature type="coiled-coil region" evidence="10">
    <location>
        <begin position="489"/>
        <end position="530"/>
    </location>
</feature>
<keyword evidence="4" id="KW-0813">Transport</keyword>
<name>A0A177A6Y2_9PEZI</name>
<evidence type="ECO:0000256" key="1">
    <source>
        <dbReference type="ARBA" id="ARBA00004409"/>
    </source>
</evidence>
<feature type="region of interest" description="Disordered" evidence="11">
    <location>
        <begin position="649"/>
        <end position="671"/>
    </location>
</feature>
<evidence type="ECO:0000256" key="3">
    <source>
        <dbReference type="ARBA" id="ARBA00018691"/>
    </source>
</evidence>
<evidence type="ECO:0000256" key="7">
    <source>
        <dbReference type="ARBA" id="ARBA00023034"/>
    </source>
</evidence>
<dbReference type="InterPro" id="IPR057476">
    <property type="entry name" value="Cux_N"/>
</dbReference>
<accession>A0A177A6Y2</accession>
<organism evidence="15">
    <name type="scientific">Pseudogymnoascus destructans</name>
    <dbReference type="NCBI Taxonomy" id="655981"/>
    <lineage>
        <taxon>Eukaryota</taxon>
        <taxon>Fungi</taxon>
        <taxon>Dikarya</taxon>
        <taxon>Ascomycota</taxon>
        <taxon>Pezizomycotina</taxon>
        <taxon>Leotiomycetes</taxon>
        <taxon>Thelebolales</taxon>
        <taxon>Thelebolaceae</taxon>
        <taxon>Pseudogymnoascus</taxon>
    </lineage>
</organism>
<evidence type="ECO:0000256" key="9">
    <source>
        <dbReference type="ARBA" id="ARBA00023136"/>
    </source>
</evidence>
<dbReference type="PANTHER" id="PTHR14043:SF2">
    <property type="entry name" value="HOMEOBOX PROTEIN CUT"/>
    <property type="match status" value="1"/>
</dbReference>
<keyword evidence="9 12" id="KW-0472">Membrane</keyword>
<evidence type="ECO:0000256" key="4">
    <source>
        <dbReference type="ARBA" id="ARBA00022448"/>
    </source>
</evidence>
<dbReference type="Pfam" id="PF08172">
    <property type="entry name" value="CASP_C"/>
    <property type="match status" value="1"/>
</dbReference>
<evidence type="ECO:0000256" key="2">
    <source>
        <dbReference type="ARBA" id="ARBA00006415"/>
    </source>
</evidence>
<evidence type="ECO:0000259" key="13">
    <source>
        <dbReference type="Pfam" id="PF08172"/>
    </source>
</evidence>
<dbReference type="GeneID" id="36288249"/>
<feature type="coiled-coil region" evidence="10">
    <location>
        <begin position="211"/>
        <end position="292"/>
    </location>
</feature>
<keyword evidence="5 12" id="KW-0812">Transmembrane</keyword>
<proteinExistence type="inferred from homology"/>
<gene>
    <name evidence="15" type="ORF">VC83_05182</name>
</gene>
<feature type="domain" description="Cux N-terminal" evidence="14">
    <location>
        <begin position="86"/>
        <end position="196"/>
    </location>
</feature>
<evidence type="ECO:0000313" key="15">
    <source>
        <dbReference type="EMBL" id="OAF57895.2"/>
    </source>
</evidence>
<feature type="region of interest" description="Disordered" evidence="11">
    <location>
        <begin position="443"/>
        <end position="462"/>
    </location>
</feature>
<keyword evidence="8 10" id="KW-0175">Coiled coil</keyword>
<dbReference type="Pfam" id="PF25398">
    <property type="entry name" value="CUX1_N"/>
    <property type="match status" value="1"/>
</dbReference>
<keyword evidence="7" id="KW-0333">Golgi apparatus</keyword>
<dbReference type="InterPro" id="IPR012955">
    <property type="entry name" value="CASP_C"/>
</dbReference>
<dbReference type="GO" id="GO:0000139">
    <property type="term" value="C:Golgi membrane"/>
    <property type="evidence" value="ECO:0007669"/>
    <property type="project" value="UniProtKB-SubCell"/>
</dbReference>
<reference evidence="15" key="1">
    <citation type="submission" date="2016-03" db="EMBL/GenBank/DDBJ databases">
        <title>Updated assembly of Pseudogymnoascus destructans, the fungus causing white-nose syndrome of bats.</title>
        <authorList>
            <person name="Palmer J.M."/>
            <person name="Drees K.P."/>
            <person name="Foster J.T."/>
            <person name="Lindner D.L."/>
        </authorList>
    </citation>
    <scope>NUCLEOTIDE SEQUENCE [LARGE SCALE GENOMIC DNA]</scope>
    <source>
        <strain evidence="15">20631-21</strain>
    </source>
</reference>
<evidence type="ECO:0000256" key="6">
    <source>
        <dbReference type="ARBA" id="ARBA00022989"/>
    </source>
</evidence>
<dbReference type="RefSeq" id="XP_024323181.1">
    <property type="nucleotide sequence ID" value="XM_024468807.1"/>
</dbReference>
<feature type="region of interest" description="Disordered" evidence="11">
    <location>
        <begin position="550"/>
        <end position="578"/>
    </location>
</feature>
<dbReference type="EMBL" id="KV441398">
    <property type="protein sequence ID" value="OAF57895.2"/>
    <property type="molecule type" value="Genomic_DNA"/>
</dbReference>
<evidence type="ECO:0000256" key="8">
    <source>
        <dbReference type="ARBA" id="ARBA00023054"/>
    </source>
</evidence>
<keyword evidence="6 12" id="KW-1133">Transmembrane helix</keyword>
<evidence type="ECO:0000259" key="14">
    <source>
        <dbReference type="Pfam" id="PF25398"/>
    </source>
</evidence>
<dbReference type="OrthoDB" id="10257567at2759"/>
<comment type="subcellular location">
    <subcellularLocation>
        <location evidence="1">Golgi apparatus membrane</location>
        <topology evidence="1">Single-pass type IV membrane protein</topology>
    </subcellularLocation>
</comment>
<protein>
    <recommendedName>
        <fullName evidence="3">Protein CASP</fullName>
    </recommendedName>
</protein>
<comment type="similarity">
    <text evidence="2">Belongs to the CASP family.</text>
</comment>
<feature type="coiled-coil region" evidence="10">
    <location>
        <begin position="605"/>
        <end position="639"/>
    </location>
</feature>
<feature type="transmembrane region" description="Helical" evidence="12">
    <location>
        <begin position="728"/>
        <end position="747"/>
    </location>
</feature>
<feature type="domain" description="CASP C-terminal" evidence="13">
    <location>
        <begin position="497"/>
        <end position="746"/>
    </location>
</feature>
<feature type="coiled-coil region" evidence="10">
    <location>
        <begin position="317"/>
        <end position="351"/>
    </location>
</feature>
<evidence type="ECO:0000256" key="11">
    <source>
        <dbReference type="SAM" id="MobiDB-lite"/>
    </source>
</evidence>
<dbReference type="AlphaFoldDB" id="A0A177A6Y2"/>
<feature type="coiled-coil region" evidence="10">
    <location>
        <begin position="391"/>
        <end position="418"/>
    </location>
</feature>
<evidence type="ECO:0000256" key="5">
    <source>
        <dbReference type="ARBA" id="ARBA00022692"/>
    </source>
</evidence>
<dbReference type="GO" id="GO:0006891">
    <property type="term" value="P:intra-Golgi vesicle-mediated transport"/>
    <property type="evidence" value="ECO:0007669"/>
    <property type="project" value="InterPro"/>
</dbReference>
<feature type="region of interest" description="Disordered" evidence="11">
    <location>
        <begin position="56"/>
        <end position="82"/>
    </location>
</feature>
<dbReference type="PANTHER" id="PTHR14043">
    <property type="entry name" value="CCAAT DISPLACEMENT PROTEIN-RELATED"/>
    <property type="match status" value="1"/>
</dbReference>
<feature type="compositionally biased region" description="Polar residues" evidence="11">
    <location>
        <begin position="550"/>
        <end position="559"/>
    </location>
</feature>
<dbReference type="eggNOG" id="KOG0963">
    <property type="taxonomic scope" value="Eukaryota"/>
</dbReference>
<dbReference type="VEuPathDB" id="FungiDB:GMDG_00368"/>
<evidence type="ECO:0000256" key="10">
    <source>
        <dbReference type="SAM" id="Coils"/>
    </source>
</evidence>